<protein>
    <submittedName>
        <fullName evidence="1">Uncharacterized protein</fullName>
    </submittedName>
</protein>
<dbReference type="AlphaFoldDB" id="A0A084ST29"/>
<evidence type="ECO:0000313" key="2">
    <source>
        <dbReference type="Proteomes" id="UP000028547"/>
    </source>
</evidence>
<evidence type="ECO:0000313" key="1">
    <source>
        <dbReference type="EMBL" id="KFA91614.1"/>
    </source>
</evidence>
<proteinExistence type="predicted"/>
<dbReference type="Proteomes" id="UP000028547">
    <property type="component" value="Unassembled WGS sequence"/>
</dbReference>
<gene>
    <name evidence="1" type="ORF">Q664_20725</name>
</gene>
<dbReference type="EMBL" id="JPMI01000136">
    <property type="protein sequence ID" value="KFA91614.1"/>
    <property type="molecule type" value="Genomic_DNA"/>
</dbReference>
<sequence>MHLLGDVSLSRVDAQFRARNACEGEEVAPLDDFGNSYEHIAKGRVHTKWMAIGFVRQSSFNAEPASLVHHAFAVDDGAVQSNSHLEQDVIPGIAPASFPQLFQQEVRFPCATQVNVPG</sequence>
<comment type="caution">
    <text evidence="1">The sequence shown here is derived from an EMBL/GenBank/DDBJ whole genome shotgun (WGS) entry which is preliminary data.</text>
</comment>
<reference evidence="1 2" key="1">
    <citation type="submission" date="2014-07" db="EMBL/GenBank/DDBJ databases">
        <title>Draft Genome Sequence of Gephyronic Acid Producer, Cystobacter violaceus Strain Cb vi76.</title>
        <authorList>
            <person name="Stevens D.C."/>
            <person name="Young J."/>
            <person name="Carmichael R."/>
            <person name="Tan J."/>
            <person name="Taylor R.E."/>
        </authorList>
    </citation>
    <scope>NUCLEOTIDE SEQUENCE [LARGE SCALE GENOMIC DNA]</scope>
    <source>
        <strain evidence="1 2">Cb vi76</strain>
    </source>
</reference>
<accession>A0A084ST29</accession>
<name>A0A084ST29_9BACT</name>
<organism evidence="1 2">
    <name type="scientific">Archangium violaceum Cb vi76</name>
    <dbReference type="NCBI Taxonomy" id="1406225"/>
    <lineage>
        <taxon>Bacteria</taxon>
        <taxon>Pseudomonadati</taxon>
        <taxon>Myxococcota</taxon>
        <taxon>Myxococcia</taxon>
        <taxon>Myxococcales</taxon>
        <taxon>Cystobacterineae</taxon>
        <taxon>Archangiaceae</taxon>
        <taxon>Archangium</taxon>
    </lineage>
</organism>